<evidence type="ECO:0000313" key="9">
    <source>
        <dbReference type="Proteomes" id="UP000803884"/>
    </source>
</evidence>
<feature type="transmembrane region" description="Helical" evidence="6">
    <location>
        <begin position="291"/>
        <end position="315"/>
    </location>
</feature>
<feature type="transmembrane region" description="Helical" evidence="6">
    <location>
        <begin position="192"/>
        <end position="212"/>
    </location>
</feature>
<dbReference type="PANTHER" id="PTHR43791:SF55">
    <property type="entry name" value="TRANSPORTER, PUTATIVE (AFU_ORTHOLOGUE AFUA_6G01820)-RELATED"/>
    <property type="match status" value="1"/>
</dbReference>
<dbReference type="SUPFAM" id="SSF103473">
    <property type="entry name" value="MFS general substrate transporter"/>
    <property type="match status" value="1"/>
</dbReference>
<comment type="caution">
    <text evidence="8">The sequence shown here is derived from an EMBL/GenBank/DDBJ whole genome shotgun (WGS) entry which is preliminary data.</text>
</comment>
<dbReference type="RefSeq" id="XP_069228535.1">
    <property type="nucleotide sequence ID" value="XM_069374255.1"/>
</dbReference>
<reference evidence="8 9" key="1">
    <citation type="journal article" date="2020" name="Microbiol. Resour. Announc.">
        <title>Draft Genome Sequence of a Cladosporium Species Isolated from the Mesophotic Ascidian Didemnum maculosum.</title>
        <authorList>
            <person name="Gioti A."/>
            <person name="Siaperas R."/>
            <person name="Nikolaivits E."/>
            <person name="Le Goff G."/>
            <person name="Ouazzani J."/>
            <person name="Kotoulas G."/>
            <person name="Topakas E."/>
        </authorList>
    </citation>
    <scope>NUCLEOTIDE SEQUENCE [LARGE SCALE GENOMIC DNA]</scope>
    <source>
        <strain evidence="8 9">TM138-S3</strain>
    </source>
</reference>
<dbReference type="GeneID" id="96007093"/>
<feature type="domain" description="Major facilitator superfamily (MFS) profile" evidence="7">
    <location>
        <begin position="51"/>
        <end position="477"/>
    </location>
</feature>
<evidence type="ECO:0000256" key="2">
    <source>
        <dbReference type="ARBA" id="ARBA00022448"/>
    </source>
</evidence>
<feature type="transmembrane region" description="Helical" evidence="6">
    <location>
        <begin position="47"/>
        <end position="64"/>
    </location>
</feature>
<dbReference type="EMBL" id="JAAQHG020000019">
    <property type="protein sequence ID" value="KAL1585429.1"/>
    <property type="molecule type" value="Genomic_DNA"/>
</dbReference>
<keyword evidence="9" id="KW-1185">Reference proteome</keyword>
<feature type="transmembrane region" description="Helical" evidence="6">
    <location>
        <begin position="418"/>
        <end position="438"/>
    </location>
</feature>
<dbReference type="PROSITE" id="PS50850">
    <property type="entry name" value="MFS"/>
    <property type="match status" value="1"/>
</dbReference>
<evidence type="ECO:0000313" key="8">
    <source>
        <dbReference type="EMBL" id="KAL1585429.1"/>
    </source>
</evidence>
<dbReference type="Gene3D" id="1.20.1250.20">
    <property type="entry name" value="MFS general substrate transporter like domains"/>
    <property type="match status" value="1"/>
</dbReference>
<dbReference type="Proteomes" id="UP000803884">
    <property type="component" value="Unassembled WGS sequence"/>
</dbReference>
<dbReference type="GO" id="GO:0022857">
    <property type="term" value="F:transmembrane transporter activity"/>
    <property type="evidence" value="ECO:0007669"/>
    <property type="project" value="InterPro"/>
</dbReference>
<feature type="transmembrane region" description="Helical" evidence="6">
    <location>
        <begin position="386"/>
        <end position="406"/>
    </location>
</feature>
<evidence type="ECO:0000256" key="5">
    <source>
        <dbReference type="ARBA" id="ARBA00023136"/>
    </source>
</evidence>
<comment type="subcellular location">
    <subcellularLocation>
        <location evidence="1">Membrane</location>
        <topology evidence="1">Multi-pass membrane protein</topology>
    </subcellularLocation>
</comment>
<name>A0AB34KK19_9PEZI</name>
<evidence type="ECO:0000256" key="3">
    <source>
        <dbReference type="ARBA" id="ARBA00022692"/>
    </source>
</evidence>
<evidence type="ECO:0000256" key="4">
    <source>
        <dbReference type="ARBA" id="ARBA00022989"/>
    </source>
</evidence>
<dbReference type="PANTHER" id="PTHR43791">
    <property type="entry name" value="PERMEASE-RELATED"/>
    <property type="match status" value="1"/>
</dbReference>
<feature type="transmembrane region" description="Helical" evidence="6">
    <location>
        <begin position="356"/>
        <end position="374"/>
    </location>
</feature>
<feature type="transmembrane region" description="Helical" evidence="6">
    <location>
        <begin position="101"/>
        <end position="121"/>
    </location>
</feature>
<dbReference type="GO" id="GO:0016020">
    <property type="term" value="C:membrane"/>
    <property type="evidence" value="ECO:0007669"/>
    <property type="project" value="UniProtKB-SubCell"/>
</dbReference>
<feature type="transmembrane region" description="Helical" evidence="6">
    <location>
        <begin position="327"/>
        <end position="349"/>
    </location>
</feature>
<protein>
    <recommendedName>
        <fullName evidence="7">Major facilitator superfamily (MFS) profile domain-containing protein</fullName>
    </recommendedName>
</protein>
<keyword evidence="5 6" id="KW-0472">Membrane</keyword>
<evidence type="ECO:0000256" key="6">
    <source>
        <dbReference type="SAM" id="Phobius"/>
    </source>
</evidence>
<gene>
    <name evidence="8" type="ORF">WHR41_05650</name>
</gene>
<proteinExistence type="predicted"/>
<dbReference type="InterPro" id="IPR020846">
    <property type="entry name" value="MFS_dom"/>
</dbReference>
<evidence type="ECO:0000256" key="1">
    <source>
        <dbReference type="ARBA" id="ARBA00004141"/>
    </source>
</evidence>
<dbReference type="InterPro" id="IPR036259">
    <property type="entry name" value="MFS_trans_sf"/>
</dbReference>
<feature type="transmembrane region" description="Helical" evidence="6">
    <location>
        <begin position="224"/>
        <end position="243"/>
    </location>
</feature>
<dbReference type="Pfam" id="PF07690">
    <property type="entry name" value="MFS_1"/>
    <property type="match status" value="1"/>
</dbReference>
<dbReference type="AlphaFoldDB" id="A0AB34KK19"/>
<feature type="transmembrane region" description="Helical" evidence="6">
    <location>
        <begin position="450"/>
        <end position="472"/>
    </location>
</feature>
<sequence length="509" mass="56710">MDRKPEVHGHVPSGSDINTKGDVAAQVVGTEAHAYDPSVERRIVRKIDLWVIPFLWFGYGLVYYDKAILGGASIFGMIDDLELRVVVDASVDPPVTSTQRLSWASSIFYFGMLAGVIPMTYAFQRFHLSRIIGAAVVLWGLCCMSTALVTDHQGLYVQRFFLGFLESIMPTAFMVIVSSFYTQREQTWRQCLWYSATGAWTIIGAGFNYAFAGINSGALERWQYLYIMAGSLTVLYGLCFFIFPQTPYAAFFLRGDEKTISMERLRASHMGVRCNTIKWDQIREALTDPKVYLISLMMGLAYTVNGAVSAFGPLIVRTFGYDPFTALLWQMPLGAVCLVTTLGAGYASLLFKNIRLLMLIFCSLPVIAGCALIWRSPWSAGGAAPLAGYTLIGFFAPVTSLIVSLGMANVAGNSKKSFMASATFVMYCVGNIVGPFWVRTEQVAEQYPRVWKGIIGSYAVLVAVAVLLGWMLRRENKRREAMVLDEKEGERCAFGDLTDRENLWFRYAY</sequence>
<keyword evidence="4 6" id="KW-1133">Transmembrane helix</keyword>
<evidence type="ECO:0000259" key="7">
    <source>
        <dbReference type="PROSITE" id="PS50850"/>
    </source>
</evidence>
<feature type="transmembrane region" description="Helical" evidence="6">
    <location>
        <begin position="128"/>
        <end position="148"/>
    </location>
</feature>
<dbReference type="InterPro" id="IPR011701">
    <property type="entry name" value="MFS"/>
</dbReference>
<keyword evidence="2" id="KW-0813">Transport</keyword>
<feature type="transmembrane region" description="Helical" evidence="6">
    <location>
        <begin position="160"/>
        <end position="180"/>
    </location>
</feature>
<accession>A0AB34KK19</accession>
<organism evidence="8 9">
    <name type="scientific">Cladosporium halotolerans</name>
    <dbReference type="NCBI Taxonomy" id="1052096"/>
    <lineage>
        <taxon>Eukaryota</taxon>
        <taxon>Fungi</taxon>
        <taxon>Dikarya</taxon>
        <taxon>Ascomycota</taxon>
        <taxon>Pezizomycotina</taxon>
        <taxon>Dothideomycetes</taxon>
        <taxon>Dothideomycetidae</taxon>
        <taxon>Cladosporiales</taxon>
        <taxon>Cladosporiaceae</taxon>
        <taxon>Cladosporium</taxon>
    </lineage>
</organism>
<keyword evidence="3 6" id="KW-0812">Transmembrane</keyword>